<dbReference type="Proteomes" id="UP000289437">
    <property type="component" value="Unassembled WGS sequence"/>
</dbReference>
<dbReference type="Gene3D" id="2.60.40.1120">
    <property type="entry name" value="Carboxypeptidase-like, regulatory domain"/>
    <property type="match status" value="1"/>
</dbReference>
<evidence type="ECO:0000256" key="5">
    <source>
        <dbReference type="ARBA" id="ARBA00023136"/>
    </source>
</evidence>
<sequence length="1073" mass="114446">MIRPSAPKRLGLVLGLIAASSCFTYAQNAVSTGSLTGVVRDPSGNVVVNAGVVAVNEATGERVTSTTNGSGSFSFPALKIGTYDVSFTSQGFKTSETKGLVVGVGHTTDAGATLALGQVSEMVVVQSDEGSALNPTDTTVGTLVQKTTIDGLPLSGRRYTDLVLLTPNVTSDGQFGHISFAGQSGGDLSGYNNTAGGASNANGSSSFTVDGSDSTSYYYGDNRGFTRIPYVFGLQSIQEFQVQPNVYNAGYGGAGAGFINTVTKSGTNTWHGDAFYYNRNSGTGANDAVDKGAGNPKPVNVLQQFGADIGGPIKKDKMFFYFDYEQQRHKDPLYAVNAGQAATNETTFGVPLGTTLPAPNSHYPVASTISQDQATANPTNPIYLQGVSNALNVIHSNLGPRARRRDDYEFFPKFDWQFSDKTHLTVLYNYNHFQSPGGIITFSPESFAGTELLADNGVRDHVGTVHLTHTFTPSLVNDAYVSYARDEQLYNPSGLAGSTTSPEMILTSPQTILLGNATFSYNNLREYQTQFADHLTWLHGKNQFDAGYSLNYDTISNNNPGAFFGQYIFLSPQAFALGKWNIFEQTSGDPKYNFSDPFMGFFVNDTYHVLPNLTLTGGIREDFQKYPNPAGNPALPATQVFHNQYERVSPRLGFSYSPFEKTVVRGGIGLYYEIFVGGNYQNSTQQNGISQKGLTLLDFSTATIAANQSPAYPAALPASSPLFSTGGNIVTVASNYKTPSVINSSLQIDQEIAKGTILTVGSLWSHGMHLTSSTAYDENLKQPTGTTQYMLPNGTSVTAPNLDSNLLQEGLISSSVGQINALISPGINNYNSLFVQFNRQVARGANVIVSYTWAKSTQSGVDFYNQFALNQTHGLSLLDQRQRLSIAGVYSPVLTGGSETARAILNGFKVSMITQLNSGRPYTGVIGASALGASLNDSAALQSTANTAAGLVGGNSPGYGLAPGEGLNSFTGPPITETDLGIERAFQIRERNFITLKVQAFNLLNSANYFVYAGSGINQVQYLASGATCGDGKTINQTCTLTPNNGAGGFQTLTAVNQSTPPRVLQFSFAYKF</sequence>
<dbReference type="InterPro" id="IPR039426">
    <property type="entry name" value="TonB-dep_rcpt-like"/>
</dbReference>
<keyword evidence="7" id="KW-0732">Signal</keyword>
<feature type="chain" id="PRO_5020523482" evidence="7">
    <location>
        <begin position="27"/>
        <end position="1073"/>
    </location>
</feature>
<dbReference type="SUPFAM" id="SSF49452">
    <property type="entry name" value="Starch-binding domain-like"/>
    <property type="match status" value="1"/>
</dbReference>
<dbReference type="PROSITE" id="PS51257">
    <property type="entry name" value="PROKAR_LIPOPROTEIN"/>
    <property type="match status" value="1"/>
</dbReference>
<feature type="domain" description="TonB-dependent transporter Oar-like beta-barrel" evidence="8">
    <location>
        <begin position="262"/>
        <end position="1009"/>
    </location>
</feature>
<evidence type="ECO:0000256" key="6">
    <source>
        <dbReference type="ARBA" id="ARBA00023237"/>
    </source>
</evidence>
<dbReference type="GO" id="GO:0015344">
    <property type="term" value="F:siderophore uptake transmembrane transporter activity"/>
    <property type="evidence" value="ECO:0007669"/>
    <property type="project" value="TreeGrafter"/>
</dbReference>
<evidence type="ECO:0000259" key="8">
    <source>
        <dbReference type="Pfam" id="PF25183"/>
    </source>
</evidence>
<reference evidence="10" key="2">
    <citation type="submission" date="2019-02" db="EMBL/GenBank/DDBJ databases">
        <title>Granulicella sibirica sp. nov., a psychrotolerant acidobacterium isolated from an organic soil layer in forested tundra, West Siberia.</title>
        <authorList>
            <person name="Oshkin I.Y."/>
            <person name="Kulichevskaya I.S."/>
            <person name="Rijpstra W.I.C."/>
            <person name="Sinninghe Damste J.S."/>
            <person name="Rakitin A.L."/>
            <person name="Ravin N.V."/>
            <person name="Dedysh S.N."/>
        </authorList>
    </citation>
    <scope>NUCLEOTIDE SEQUENCE [LARGE SCALE GENOMIC DNA]</scope>
    <source>
        <strain evidence="10">AF10</strain>
    </source>
</reference>
<dbReference type="GO" id="GO:0009279">
    <property type="term" value="C:cell outer membrane"/>
    <property type="evidence" value="ECO:0007669"/>
    <property type="project" value="UniProtKB-SubCell"/>
</dbReference>
<keyword evidence="4" id="KW-0812">Transmembrane</keyword>
<dbReference type="InterPro" id="IPR013784">
    <property type="entry name" value="Carb-bd-like_fold"/>
</dbReference>
<protein>
    <submittedName>
        <fullName evidence="9">Oar protein</fullName>
    </submittedName>
</protein>
<dbReference type="SUPFAM" id="SSF56935">
    <property type="entry name" value="Porins"/>
    <property type="match status" value="1"/>
</dbReference>
<accession>A0A4Q0SZU2</accession>
<dbReference type="GO" id="GO:0044718">
    <property type="term" value="P:siderophore transmembrane transport"/>
    <property type="evidence" value="ECO:0007669"/>
    <property type="project" value="TreeGrafter"/>
</dbReference>
<feature type="signal peptide" evidence="7">
    <location>
        <begin position="1"/>
        <end position="26"/>
    </location>
</feature>
<evidence type="ECO:0000256" key="3">
    <source>
        <dbReference type="ARBA" id="ARBA00022452"/>
    </source>
</evidence>
<keyword evidence="2" id="KW-0813">Transport</keyword>
<reference evidence="9 10" key="1">
    <citation type="submission" date="2018-11" db="EMBL/GenBank/DDBJ databases">
        <authorList>
            <person name="Mardanov A.V."/>
            <person name="Ravin N.V."/>
            <person name="Dedysh S.N."/>
        </authorList>
    </citation>
    <scope>NUCLEOTIDE SEQUENCE [LARGE SCALE GENOMIC DNA]</scope>
    <source>
        <strain evidence="9 10">AF10</strain>
    </source>
</reference>
<name>A0A4Q0SZU2_9BACT</name>
<dbReference type="Pfam" id="PF13620">
    <property type="entry name" value="CarboxypepD_reg"/>
    <property type="match status" value="1"/>
</dbReference>
<keyword evidence="5" id="KW-0472">Membrane</keyword>
<dbReference type="RefSeq" id="WP_128914375.1">
    <property type="nucleotide sequence ID" value="NZ_RDSM01000003.1"/>
</dbReference>
<dbReference type="Pfam" id="PF25183">
    <property type="entry name" value="OMP_b-brl_4"/>
    <property type="match status" value="1"/>
</dbReference>
<dbReference type="AlphaFoldDB" id="A0A4Q0SZU2"/>
<keyword evidence="3" id="KW-1134">Transmembrane beta strand</keyword>
<dbReference type="InterPro" id="IPR036942">
    <property type="entry name" value="Beta-barrel_TonB_sf"/>
</dbReference>
<evidence type="ECO:0000256" key="1">
    <source>
        <dbReference type="ARBA" id="ARBA00004571"/>
    </source>
</evidence>
<dbReference type="GO" id="GO:0030246">
    <property type="term" value="F:carbohydrate binding"/>
    <property type="evidence" value="ECO:0007669"/>
    <property type="project" value="InterPro"/>
</dbReference>
<evidence type="ECO:0000256" key="4">
    <source>
        <dbReference type="ARBA" id="ARBA00022692"/>
    </source>
</evidence>
<gene>
    <name evidence="9" type="ORF">GRAN_3720</name>
</gene>
<comment type="caution">
    <text evidence="9">The sequence shown here is derived from an EMBL/GenBank/DDBJ whole genome shotgun (WGS) entry which is preliminary data.</text>
</comment>
<evidence type="ECO:0000256" key="2">
    <source>
        <dbReference type="ARBA" id="ARBA00022448"/>
    </source>
</evidence>
<dbReference type="Gene3D" id="2.40.170.20">
    <property type="entry name" value="TonB-dependent receptor, beta-barrel domain"/>
    <property type="match status" value="1"/>
</dbReference>
<dbReference type="OrthoDB" id="97893at2"/>
<evidence type="ECO:0000313" key="9">
    <source>
        <dbReference type="EMBL" id="RXH54616.1"/>
    </source>
</evidence>
<dbReference type="InterPro" id="IPR057601">
    <property type="entry name" value="Oar-like_b-barrel"/>
</dbReference>
<comment type="subcellular location">
    <subcellularLocation>
        <location evidence="1">Cell outer membrane</location>
        <topology evidence="1">Multi-pass membrane protein</topology>
    </subcellularLocation>
</comment>
<keyword evidence="10" id="KW-1185">Reference proteome</keyword>
<organism evidence="9 10">
    <name type="scientific">Granulicella sibirica</name>
    <dbReference type="NCBI Taxonomy" id="2479048"/>
    <lineage>
        <taxon>Bacteria</taxon>
        <taxon>Pseudomonadati</taxon>
        <taxon>Acidobacteriota</taxon>
        <taxon>Terriglobia</taxon>
        <taxon>Terriglobales</taxon>
        <taxon>Acidobacteriaceae</taxon>
        <taxon>Granulicella</taxon>
    </lineage>
</organism>
<dbReference type="EMBL" id="RDSM01000003">
    <property type="protein sequence ID" value="RXH54616.1"/>
    <property type="molecule type" value="Genomic_DNA"/>
</dbReference>
<dbReference type="PANTHER" id="PTHR30069:SF46">
    <property type="entry name" value="OAR PROTEIN"/>
    <property type="match status" value="1"/>
</dbReference>
<dbReference type="PANTHER" id="PTHR30069">
    <property type="entry name" value="TONB-DEPENDENT OUTER MEMBRANE RECEPTOR"/>
    <property type="match status" value="1"/>
</dbReference>
<keyword evidence="6" id="KW-0998">Cell outer membrane</keyword>
<evidence type="ECO:0000256" key="7">
    <source>
        <dbReference type="SAM" id="SignalP"/>
    </source>
</evidence>
<evidence type="ECO:0000313" key="10">
    <source>
        <dbReference type="Proteomes" id="UP000289437"/>
    </source>
</evidence>
<proteinExistence type="predicted"/>